<dbReference type="AlphaFoldDB" id="A0A1I0DKT9"/>
<dbReference type="Gene3D" id="3.10.580.10">
    <property type="entry name" value="CBS-domain"/>
    <property type="match status" value="1"/>
</dbReference>
<feature type="region of interest" description="Disordered" evidence="3">
    <location>
        <begin position="1"/>
        <end position="33"/>
    </location>
</feature>
<dbReference type="PANTHER" id="PTHR43080">
    <property type="entry name" value="CBS DOMAIN-CONTAINING PROTEIN CBSX3, MITOCHONDRIAL"/>
    <property type="match status" value="1"/>
</dbReference>
<protein>
    <submittedName>
        <fullName evidence="5">CBS domain-containing protein</fullName>
    </submittedName>
</protein>
<dbReference type="PANTHER" id="PTHR43080:SF2">
    <property type="entry name" value="CBS DOMAIN-CONTAINING PROTEIN"/>
    <property type="match status" value="1"/>
</dbReference>
<dbReference type="Proteomes" id="UP000199180">
    <property type="component" value="Unassembled WGS sequence"/>
</dbReference>
<dbReference type="RefSeq" id="WP_090734048.1">
    <property type="nucleotide sequence ID" value="NZ_FOHO01000004.1"/>
</dbReference>
<dbReference type="SMART" id="SM00116">
    <property type="entry name" value="CBS"/>
    <property type="match status" value="2"/>
</dbReference>
<dbReference type="InterPro" id="IPR044725">
    <property type="entry name" value="CBSX3_CBS_dom"/>
</dbReference>
<dbReference type="Pfam" id="PF00571">
    <property type="entry name" value="CBS"/>
    <property type="match status" value="2"/>
</dbReference>
<sequence length="173" mass="19288">MPESYRPHLRKDDAEHRTASQSVSTNTSNANAQVGDLLHEKTGDLYTIRPQQTLHEAVEMLRDHNIGALPVTDANGALIGILSERDIVRKLAETPGRTLPHKVEEVMTRNVETCTAEEPLVTVLTRMTQGRFRHMPVVEGESLVNLVTIGDVVHFRLTQLELEALQIKQLIVG</sequence>
<dbReference type="InterPro" id="IPR000644">
    <property type="entry name" value="CBS_dom"/>
</dbReference>
<feature type="compositionally biased region" description="Polar residues" evidence="3">
    <location>
        <begin position="19"/>
        <end position="32"/>
    </location>
</feature>
<gene>
    <name evidence="5" type="ORF">SAMN04489858_104195</name>
</gene>
<organism evidence="5 6">
    <name type="scientific">Paracoccus homiensis</name>
    <dbReference type="NCBI Taxonomy" id="364199"/>
    <lineage>
        <taxon>Bacteria</taxon>
        <taxon>Pseudomonadati</taxon>
        <taxon>Pseudomonadota</taxon>
        <taxon>Alphaproteobacteria</taxon>
        <taxon>Rhodobacterales</taxon>
        <taxon>Paracoccaceae</taxon>
        <taxon>Paracoccus</taxon>
    </lineage>
</organism>
<name>A0A1I0DKT9_9RHOB</name>
<dbReference type="InterPro" id="IPR046342">
    <property type="entry name" value="CBS_dom_sf"/>
</dbReference>
<dbReference type="STRING" id="364199.SAMN04489858_104195"/>
<proteinExistence type="predicted"/>
<dbReference type="CDD" id="cd04623">
    <property type="entry name" value="CBS_pair_bac_euk"/>
    <property type="match status" value="1"/>
</dbReference>
<evidence type="ECO:0000259" key="4">
    <source>
        <dbReference type="PROSITE" id="PS51371"/>
    </source>
</evidence>
<reference evidence="5 6" key="1">
    <citation type="submission" date="2016-10" db="EMBL/GenBank/DDBJ databases">
        <authorList>
            <person name="de Groot N.N."/>
        </authorList>
    </citation>
    <scope>NUCLEOTIDE SEQUENCE [LARGE SCALE GENOMIC DNA]</scope>
    <source>
        <strain evidence="5 6">DSM 17862</strain>
    </source>
</reference>
<accession>A0A1I0DKT9</accession>
<evidence type="ECO:0000256" key="2">
    <source>
        <dbReference type="PROSITE-ProRule" id="PRU00703"/>
    </source>
</evidence>
<dbReference type="SUPFAM" id="SSF54631">
    <property type="entry name" value="CBS-domain pair"/>
    <property type="match status" value="1"/>
</dbReference>
<dbReference type="PROSITE" id="PS51371">
    <property type="entry name" value="CBS"/>
    <property type="match status" value="2"/>
</dbReference>
<feature type="domain" description="CBS" evidence="4">
    <location>
        <begin position="107"/>
        <end position="162"/>
    </location>
</feature>
<dbReference type="InterPro" id="IPR051257">
    <property type="entry name" value="Diverse_CBS-Domain"/>
</dbReference>
<keyword evidence="6" id="KW-1185">Reference proteome</keyword>
<evidence type="ECO:0000256" key="1">
    <source>
        <dbReference type="ARBA" id="ARBA00023122"/>
    </source>
</evidence>
<dbReference type="OrthoDB" id="9807125at2"/>
<dbReference type="EMBL" id="FOHO01000004">
    <property type="protein sequence ID" value="SET33107.1"/>
    <property type="molecule type" value="Genomic_DNA"/>
</dbReference>
<evidence type="ECO:0000256" key="3">
    <source>
        <dbReference type="SAM" id="MobiDB-lite"/>
    </source>
</evidence>
<feature type="domain" description="CBS" evidence="4">
    <location>
        <begin position="40"/>
        <end position="99"/>
    </location>
</feature>
<evidence type="ECO:0000313" key="5">
    <source>
        <dbReference type="EMBL" id="SET33107.1"/>
    </source>
</evidence>
<evidence type="ECO:0000313" key="6">
    <source>
        <dbReference type="Proteomes" id="UP000199180"/>
    </source>
</evidence>
<keyword evidence="1 2" id="KW-0129">CBS domain</keyword>